<protein>
    <submittedName>
        <fullName evidence="5">Hydroxymethylglutaryl-CoA lyase</fullName>
    </submittedName>
</protein>
<comment type="similarity">
    <text evidence="1">Belongs to the HMG-CoA lyase family.</text>
</comment>
<dbReference type="Proteomes" id="UP001156664">
    <property type="component" value="Unassembled WGS sequence"/>
</dbReference>
<gene>
    <name evidence="5" type="ORF">GCM10007875_20710</name>
</gene>
<evidence type="ECO:0000259" key="4">
    <source>
        <dbReference type="PROSITE" id="PS50991"/>
    </source>
</evidence>
<accession>A0ABQ5YUJ3</accession>
<keyword evidence="3 5" id="KW-0456">Lyase</keyword>
<feature type="domain" description="Pyruvate carboxyltransferase" evidence="4">
    <location>
        <begin position="9"/>
        <end position="275"/>
    </location>
</feature>
<dbReference type="PANTHER" id="PTHR42738:SF7">
    <property type="entry name" value="HYDROXYMETHYLGLUTARYL-COA LYASE"/>
    <property type="match status" value="1"/>
</dbReference>
<proteinExistence type="inferred from homology"/>
<dbReference type="Gene3D" id="3.20.20.70">
    <property type="entry name" value="Aldolase class I"/>
    <property type="match status" value="1"/>
</dbReference>
<evidence type="ECO:0000313" key="5">
    <source>
        <dbReference type="EMBL" id="GLR26981.1"/>
    </source>
</evidence>
<dbReference type="NCBIfam" id="NF004283">
    <property type="entry name" value="PRK05692.1"/>
    <property type="match status" value="1"/>
</dbReference>
<keyword evidence="6" id="KW-1185">Reference proteome</keyword>
<dbReference type="GO" id="GO:0016829">
    <property type="term" value="F:lyase activity"/>
    <property type="evidence" value="ECO:0007669"/>
    <property type="project" value="UniProtKB-KW"/>
</dbReference>
<name>A0ABQ5YUJ3_9BURK</name>
<sequence length="312" mass="33256">MTDSTQKRLFIQEVSVRDGFQMEPEFIPTDDKIRLINQISRTGVSKIEVTSFTSPKAIPTLADAEEVMKSIDRVDGVEYAALVPNVRGCERALSCGTDEINAVMSASESHNQANLRMGRTDSLQQIRAISELVGTQAVVNVSLSTAFGCPFDGDVPATEIIRLVDQLASLGVKRLTLCDTTGMANPVQVAALFRQVGATFPGLVLTAHFHNTRGMGLANAVAAWQTGVVHFDSSLGGLGGCPYAPGASGNVCTEDMVHMFNAMGLTTGVSLEALLDCARALQTLVHRDLPGQVLKAGPSTRRYTRKGATCQA</sequence>
<dbReference type="PANTHER" id="PTHR42738">
    <property type="entry name" value="HYDROXYMETHYLGLUTARYL-COA LYASE"/>
    <property type="match status" value="1"/>
</dbReference>
<keyword evidence="2" id="KW-0479">Metal-binding</keyword>
<dbReference type="SUPFAM" id="SSF51569">
    <property type="entry name" value="Aldolase"/>
    <property type="match status" value="1"/>
</dbReference>
<reference evidence="6" key="1">
    <citation type="journal article" date="2019" name="Int. J. Syst. Evol. Microbiol.">
        <title>The Global Catalogue of Microorganisms (GCM) 10K type strain sequencing project: providing services to taxonomists for standard genome sequencing and annotation.</title>
        <authorList>
            <consortium name="The Broad Institute Genomics Platform"/>
            <consortium name="The Broad Institute Genome Sequencing Center for Infectious Disease"/>
            <person name="Wu L."/>
            <person name="Ma J."/>
        </authorList>
    </citation>
    <scope>NUCLEOTIDE SEQUENCE [LARGE SCALE GENOMIC DNA]</scope>
    <source>
        <strain evidence="6">NBRC 105857</strain>
    </source>
</reference>
<evidence type="ECO:0000256" key="3">
    <source>
        <dbReference type="ARBA" id="ARBA00023239"/>
    </source>
</evidence>
<evidence type="ECO:0000256" key="2">
    <source>
        <dbReference type="ARBA" id="ARBA00022723"/>
    </source>
</evidence>
<dbReference type="InterPro" id="IPR043594">
    <property type="entry name" value="HMGL"/>
</dbReference>
<dbReference type="PROSITE" id="PS50991">
    <property type="entry name" value="PYR_CT"/>
    <property type="match status" value="1"/>
</dbReference>
<dbReference type="CDD" id="cd07938">
    <property type="entry name" value="DRE_TIM_HMGL"/>
    <property type="match status" value="1"/>
</dbReference>
<dbReference type="Pfam" id="PF00682">
    <property type="entry name" value="HMGL-like"/>
    <property type="match status" value="1"/>
</dbReference>
<evidence type="ECO:0000313" key="6">
    <source>
        <dbReference type="Proteomes" id="UP001156664"/>
    </source>
</evidence>
<dbReference type="InterPro" id="IPR000891">
    <property type="entry name" value="PYR_CT"/>
</dbReference>
<dbReference type="EMBL" id="BSOJ01000021">
    <property type="protein sequence ID" value="GLR26981.1"/>
    <property type="molecule type" value="Genomic_DNA"/>
</dbReference>
<comment type="caution">
    <text evidence="5">The sequence shown here is derived from an EMBL/GenBank/DDBJ whole genome shotgun (WGS) entry which is preliminary data.</text>
</comment>
<evidence type="ECO:0000256" key="1">
    <source>
        <dbReference type="ARBA" id="ARBA00009405"/>
    </source>
</evidence>
<dbReference type="RefSeq" id="WP_284281683.1">
    <property type="nucleotide sequence ID" value="NZ_BSOJ01000021.1"/>
</dbReference>
<organism evidence="5 6">
    <name type="scientific">Limnobacter litoralis</name>
    <dbReference type="NCBI Taxonomy" id="481366"/>
    <lineage>
        <taxon>Bacteria</taxon>
        <taxon>Pseudomonadati</taxon>
        <taxon>Pseudomonadota</taxon>
        <taxon>Betaproteobacteria</taxon>
        <taxon>Burkholderiales</taxon>
        <taxon>Burkholderiaceae</taxon>
        <taxon>Limnobacter</taxon>
    </lineage>
</organism>
<dbReference type="InterPro" id="IPR013785">
    <property type="entry name" value="Aldolase_TIM"/>
</dbReference>